<evidence type="ECO:0000313" key="1">
    <source>
        <dbReference type="EMBL" id="KAH7914135.1"/>
    </source>
</evidence>
<evidence type="ECO:0000313" key="2">
    <source>
        <dbReference type="Proteomes" id="UP000790377"/>
    </source>
</evidence>
<dbReference type="EMBL" id="MU267618">
    <property type="protein sequence ID" value="KAH7914135.1"/>
    <property type="molecule type" value="Genomic_DNA"/>
</dbReference>
<accession>A0ACB8ALS6</accession>
<comment type="caution">
    <text evidence="1">The sequence shown here is derived from an EMBL/GenBank/DDBJ whole genome shotgun (WGS) entry which is preliminary data.</text>
</comment>
<name>A0ACB8ALS6_9AGAM</name>
<protein>
    <submittedName>
        <fullName evidence="1">Uncharacterized protein</fullName>
    </submittedName>
</protein>
<gene>
    <name evidence="1" type="ORF">BJ138DRAFT_1212496</name>
</gene>
<proteinExistence type="predicted"/>
<keyword evidence="2" id="KW-1185">Reference proteome</keyword>
<organism evidence="1 2">
    <name type="scientific">Hygrophoropsis aurantiaca</name>
    <dbReference type="NCBI Taxonomy" id="72124"/>
    <lineage>
        <taxon>Eukaryota</taxon>
        <taxon>Fungi</taxon>
        <taxon>Dikarya</taxon>
        <taxon>Basidiomycota</taxon>
        <taxon>Agaricomycotina</taxon>
        <taxon>Agaricomycetes</taxon>
        <taxon>Agaricomycetidae</taxon>
        <taxon>Boletales</taxon>
        <taxon>Coniophorineae</taxon>
        <taxon>Hygrophoropsidaceae</taxon>
        <taxon>Hygrophoropsis</taxon>
    </lineage>
</organism>
<reference evidence="1" key="1">
    <citation type="journal article" date="2021" name="New Phytol.">
        <title>Evolutionary innovations through gain and loss of genes in the ectomycorrhizal Boletales.</title>
        <authorList>
            <person name="Wu G."/>
            <person name="Miyauchi S."/>
            <person name="Morin E."/>
            <person name="Kuo A."/>
            <person name="Drula E."/>
            <person name="Varga T."/>
            <person name="Kohler A."/>
            <person name="Feng B."/>
            <person name="Cao Y."/>
            <person name="Lipzen A."/>
            <person name="Daum C."/>
            <person name="Hundley H."/>
            <person name="Pangilinan J."/>
            <person name="Johnson J."/>
            <person name="Barry K."/>
            <person name="LaButti K."/>
            <person name="Ng V."/>
            <person name="Ahrendt S."/>
            <person name="Min B."/>
            <person name="Choi I.G."/>
            <person name="Park H."/>
            <person name="Plett J.M."/>
            <person name="Magnuson J."/>
            <person name="Spatafora J.W."/>
            <person name="Nagy L.G."/>
            <person name="Henrissat B."/>
            <person name="Grigoriev I.V."/>
            <person name="Yang Z.L."/>
            <person name="Xu J."/>
            <person name="Martin F.M."/>
        </authorList>
    </citation>
    <scope>NUCLEOTIDE SEQUENCE</scope>
    <source>
        <strain evidence="1">ATCC 28755</strain>
    </source>
</reference>
<dbReference type="Proteomes" id="UP000790377">
    <property type="component" value="Unassembled WGS sequence"/>
</dbReference>
<sequence>MWSTEALPPGEETGGGTTKSEQDAVAEWSWNIYIICTEGGNLRPVSNLRSILALLLLPIILVTTSMPVRLSLLRNQLDDNSRSSNVGAFANARVSPAVTSSRHEDIATSEAPLPKRRKINGLNNRFDRMLDKVNVSHSYSHSSRAPHHRNRSSGSSSVSSYDIPKTPIDAYSGLSEGRLGVGFSVLKMRGQPDFFHSPNVKSSSDDDFQILPSTLSLKKPKPLPNWLVSTFQTLGPEHPLRGLLPLEQDVTREWVAHAVVPASETRAPAIEPAERSVPDEIFAFNPFCAEIELEQAIETSLSSSVPPDGKDDAIYRHLTPIFSNDLDNDVVVNASPEINSMLISGNPSLHDDSPAFNYAVASPTLVAQDHARLFSTPGPNFAQSRTVYFDSPLEDPASSDSLEPQDFELDLESLDFRWTPFDRKDVLHQDSLQNLPTFNHRTIEPDPKQFSTGTIHNDANIDSCYVPTTEEDSENEYWADDDEDFAMLADIPNTDFLLSLSSSRSSTPAEEGNKPETVFAPAPGIFISPLRNAPDSPDPSLHPMEEKAKGAEVEASKKIDPPWSLKEEDPDPVMPYPITSTPPRPSQTHTSQPETPRKDRSAVVRSSSRDDKKILPYPDKNPVAWMLAPSKRSAQGLEEIDSTSSHSSDNGNDSIESWTR</sequence>